<name>A0A075FYA5_9ARCH</name>
<evidence type="ECO:0000313" key="1">
    <source>
        <dbReference type="EMBL" id="AIE96323.1"/>
    </source>
</evidence>
<sequence>MSSDNTNEEFTLCDDCKNPIENCTCVCPFCGERDKCECGLKLSNDDSAATGG</sequence>
<dbReference type="EMBL" id="KF900476">
    <property type="protein sequence ID" value="AIE96323.1"/>
    <property type="molecule type" value="Genomic_DNA"/>
</dbReference>
<dbReference type="AlphaFoldDB" id="A0A075FYA5"/>
<organism evidence="1">
    <name type="scientific">uncultured marine thaumarchaeote AD1000_77_H06</name>
    <dbReference type="NCBI Taxonomy" id="1455940"/>
    <lineage>
        <taxon>Archaea</taxon>
        <taxon>Nitrososphaerota</taxon>
        <taxon>environmental samples</taxon>
    </lineage>
</organism>
<protein>
    <submittedName>
        <fullName evidence="1">Uncharacterized protein</fullName>
    </submittedName>
</protein>
<proteinExistence type="predicted"/>
<accession>A0A075FYA5</accession>
<reference evidence="1" key="1">
    <citation type="journal article" date="2014" name="Genome Biol. Evol.">
        <title>Pangenome evidence for extensive interdomain horizontal transfer affecting lineage core and shell genes in uncultured planktonic thaumarchaeota and euryarchaeota.</title>
        <authorList>
            <person name="Deschamps P."/>
            <person name="Zivanovic Y."/>
            <person name="Moreira D."/>
            <person name="Rodriguez-Valera F."/>
            <person name="Lopez-Garcia P."/>
        </authorList>
    </citation>
    <scope>NUCLEOTIDE SEQUENCE</scope>
</reference>